<dbReference type="EMBL" id="BAAFSV010000005">
    <property type="protein sequence ID" value="GAB1318955.1"/>
    <property type="molecule type" value="Genomic_DNA"/>
</dbReference>
<dbReference type="Proteomes" id="UP001628179">
    <property type="component" value="Unassembled WGS sequence"/>
</dbReference>
<accession>A0ABQ0GMK5</accession>
<evidence type="ECO:0000313" key="3">
    <source>
        <dbReference type="EMBL" id="GAB1318955.1"/>
    </source>
</evidence>
<dbReference type="RefSeq" id="XP_070920685.1">
    <property type="nucleotide sequence ID" value="XM_071064584.1"/>
</dbReference>
<feature type="compositionally biased region" description="Low complexity" evidence="2">
    <location>
        <begin position="120"/>
        <end position="134"/>
    </location>
</feature>
<organism evidence="3 4">
    <name type="scientific">Madurella fahalii</name>
    <dbReference type="NCBI Taxonomy" id="1157608"/>
    <lineage>
        <taxon>Eukaryota</taxon>
        <taxon>Fungi</taxon>
        <taxon>Dikarya</taxon>
        <taxon>Ascomycota</taxon>
        <taxon>Pezizomycotina</taxon>
        <taxon>Sordariomycetes</taxon>
        <taxon>Sordariomycetidae</taxon>
        <taxon>Sordariales</taxon>
        <taxon>Sordariales incertae sedis</taxon>
        <taxon>Madurella</taxon>
    </lineage>
</organism>
<name>A0ABQ0GMK5_9PEZI</name>
<reference evidence="3 4" key="1">
    <citation type="submission" date="2024-09" db="EMBL/GenBank/DDBJ databases">
        <title>Itraconazole resistance in Madurella fahalii resulting from another homologue of gene encoding cytochrome P450 14-alpha sterol demethylase (CYP51).</title>
        <authorList>
            <person name="Yoshioka I."/>
            <person name="Fahal A.H."/>
            <person name="Kaneko S."/>
            <person name="Yaguchi T."/>
        </authorList>
    </citation>
    <scope>NUCLEOTIDE SEQUENCE [LARGE SCALE GENOMIC DNA]</scope>
    <source>
        <strain evidence="3 4">IFM 68171</strain>
    </source>
</reference>
<evidence type="ECO:0000313" key="4">
    <source>
        <dbReference type="Proteomes" id="UP001628179"/>
    </source>
</evidence>
<dbReference type="InterPro" id="IPR007757">
    <property type="entry name" value="MT-A70-like"/>
</dbReference>
<proteinExistence type="inferred from homology"/>
<evidence type="ECO:0000256" key="1">
    <source>
        <dbReference type="PROSITE-ProRule" id="PRU00489"/>
    </source>
</evidence>
<dbReference type="PANTHER" id="PTHR12829:SF4">
    <property type="entry name" value="N(6)-ADENINE-SPECIFIC METHYLTRANSFERASE METTL4"/>
    <property type="match status" value="1"/>
</dbReference>
<protein>
    <submittedName>
        <fullName evidence="3">Methyltransferase-like protein 4</fullName>
    </submittedName>
</protein>
<dbReference type="GeneID" id="98179907"/>
<dbReference type="PANTHER" id="PTHR12829">
    <property type="entry name" value="N6-ADENOSINE-METHYLTRANSFERASE"/>
    <property type="match status" value="1"/>
</dbReference>
<dbReference type="PROSITE" id="PS51143">
    <property type="entry name" value="MT_A70"/>
    <property type="match status" value="1"/>
</dbReference>
<sequence>MGPSSILWQNDKRTVVLLDLPRSIEEAQVPSSQLTAANVGPARKLRRLISVLPPVSPFPTPEPKDSGSGRLALSPSAQVTELMTTAAVESALAEIEKSYSGPWCLPRLCSQPNPKPPSSSPAAAASAEAATGAPLRPHPAVEPPDSHYFPASSHALRGTIQSHRATFLSTAPKFNLILLDPPWPNRSAKRKRAGPGSYRPAADFNSIRTLLAQVPVASRLAEEDGLVAVWVTNAARFADLLLTSVFAEWGVELVGEWTWLKVTAAGEPVVSVDSVWRKPWERLLIARRRAGEKKGPVKGKVIVSVPDVHSRKPNLRGLFENEGLLPEKYEALEVFARNLTAGWWAWGDEALLFQRKECWVEEEEEER</sequence>
<comment type="caution">
    <text evidence="3">The sequence shown here is derived from an EMBL/GenBank/DDBJ whole genome shotgun (WGS) entry which is preliminary data.</text>
</comment>
<feature type="region of interest" description="Disordered" evidence="2">
    <location>
        <begin position="112"/>
        <end position="148"/>
    </location>
</feature>
<dbReference type="SUPFAM" id="SSF53335">
    <property type="entry name" value="S-adenosyl-L-methionine-dependent methyltransferases"/>
    <property type="match status" value="1"/>
</dbReference>
<comment type="similarity">
    <text evidence="1">Belongs to the MT-A70-like family.</text>
</comment>
<evidence type="ECO:0000256" key="2">
    <source>
        <dbReference type="SAM" id="MobiDB-lite"/>
    </source>
</evidence>
<keyword evidence="4" id="KW-1185">Reference proteome</keyword>
<dbReference type="InterPro" id="IPR029063">
    <property type="entry name" value="SAM-dependent_MTases_sf"/>
</dbReference>
<dbReference type="Pfam" id="PF05063">
    <property type="entry name" value="MT-A70"/>
    <property type="match status" value="1"/>
</dbReference>
<gene>
    <name evidence="3" type="ORF">MFIFM68171_09165</name>
</gene>